<dbReference type="PROSITE" id="PS50106">
    <property type="entry name" value="PDZ"/>
    <property type="match status" value="1"/>
</dbReference>
<keyword evidence="2" id="KW-0539">Nucleus</keyword>
<dbReference type="GO" id="GO:0043034">
    <property type="term" value="C:costamere"/>
    <property type="evidence" value="ECO:0007669"/>
    <property type="project" value="TreeGrafter"/>
</dbReference>
<dbReference type="PANTHER" id="PTHR23348:SF42">
    <property type="entry name" value="PERIAXIN"/>
    <property type="match status" value="1"/>
</dbReference>
<dbReference type="AlphaFoldDB" id="A0A9D3X235"/>
<evidence type="ECO:0000259" key="4">
    <source>
        <dbReference type="PROSITE" id="PS50106"/>
    </source>
</evidence>
<reference evidence="5" key="1">
    <citation type="submission" date="2021-09" db="EMBL/GenBank/DDBJ databases">
        <title>The genome of Mauremys mutica provides insights into the evolution of semi-aquatic lifestyle.</title>
        <authorList>
            <person name="Gong S."/>
            <person name="Gao Y."/>
        </authorList>
    </citation>
    <scope>NUCLEOTIDE SEQUENCE</scope>
    <source>
        <strain evidence="5">MM-2020</strain>
        <tissue evidence="5">Muscle</tissue>
    </source>
</reference>
<proteinExistence type="predicted"/>
<protein>
    <recommendedName>
        <fullName evidence="4">PDZ domain-containing protein</fullName>
    </recommendedName>
</protein>
<feature type="compositionally biased region" description="Acidic residues" evidence="3">
    <location>
        <begin position="18"/>
        <end position="30"/>
    </location>
</feature>
<feature type="compositionally biased region" description="Polar residues" evidence="3">
    <location>
        <begin position="473"/>
        <end position="485"/>
    </location>
</feature>
<dbReference type="Proteomes" id="UP000827986">
    <property type="component" value="Unassembled WGS sequence"/>
</dbReference>
<evidence type="ECO:0000256" key="1">
    <source>
        <dbReference type="ARBA" id="ARBA00004123"/>
    </source>
</evidence>
<dbReference type="InterPro" id="IPR001478">
    <property type="entry name" value="PDZ"/>
</dbReference>
<dbReference type="Gene3D" id="2.30.42.10">
    <property type="match status" value="1"/>
</dbReference>
<dbReference type="CDD" id="cd00136">
    <property type="entry name" value="PDZ_canonical"/>
    <property type="match status" value="1"/>
</dbReference>
<feature type="compositionally biased region" description="Basic and acidic residues" evidence="3">
    <location>
        <begin position="424"/>
        <end position="451"/>
    </location>
</feature>
<evidence type="ECO:0000256" key="2">
    <source>
        <dbReference type="ARBA" id="ARBA00023242"/>
    </source>
</evidence>
<evidence type="ECO:0000313" key="5">
    <source>
        <dbReference type="EMBL" id="KAH1171473.1"/>
    </source>
</evidence>
<dbReference type="EMBL" id="JAHDVG010000483">
    <property type="protein sequence ID" value="KAH1171473.1"/>
    <property type="molecule type" value="Genomic_DNA"/>
</dbReference>
<dbReference type="GO" id="GO:0005634">
    <property type="term" value="C:nucleus"/>
    <property type="evidence" value="ECO:0007669"/>
    <property type="project" value="UniProtKB-SubCell"/>
</dbReference>
<feature type="compositionally biased region" description="Basic and acidic residues" evidence="3">
    <location>
        <begin position="323"/>
        <end position="350"/>
    </location>
</feature>
<comment type="caution">
    <text evidence="5">The sequence shown here is derived from an EMBL/GenBank/DDBJ whole genome shotgun (WGS) entry which is preliminary data.</text>
</comment>
<organism evidence="5 6">
    <name type="scientific">Mauremys mutica</name>
    <name type="common">yellowpond turtle</name>
    <dbReference type="NCBI Taxonomy" id="74926"/>
    <lineage>
        <taxon>Eukaryota</taxon>
        <taxon>Metazoa</taxon>
        <taxon>Chordata</taxon>
        <taxon>Craniata</taxon>
        <taxon>Vertebrata</taxon>
        <taxon>Euteleostomi</taxon>
        <taxon>Archelosauria</taxon>
        <taxon>Testudinata</taxon>
        <taxon>Testudines</taxon>
        <taxon>Cryptodira</taxon>
        <taxon>Durocryptodira</taxon>
        <taxon>Testudinoidea</taxon>
        <taxon>Geoemydidae</taxon>
        <taxon>Geoemydinae</taxon>
        <taxon>Mauremys</taxon>
    </lineage>
</organism>
<dbReference type="GO" id="GO:0043484">
    <property type="term" value="P:regulation of RNA splicing"/>
    <property type="evidence" value="ECO:0007669"/>
    <property type="project" value="TreeGrafter"/>
</dbReference>
<accession>A0A9D3X235</accession>
<sequence length="514" mass="57323">MAHMLFTGSDIQLRPGEPEVDADAEEDDSVNEVTIENIRPRPQGSSPVYEYSIEEEYFNKKLQEDTENEKYSTDKQKMSYSQESMEVTLKTEVESGASGFSVTGGGNEGIFVKQVLKGSPASKIFSLREGDQLLSATIFFDNIKYEDALKILQYSEPYKVQFSLKRKLAGKEELEKIHSTAQHKKEKISQIVKESEIPSSEIKTASFGFSLLKVKIPESHVKLDMPVKLQSYTEYKHEVSQSEVHQPKLSDANLGVAIQKTDTVEFKLSGKSQSETDESNDVISSSVSLPKLKTFTVEVQPSSKLGDTQSDKQPEEIAVSPLSKDDEIGKIPEDEEKDMKDQKEKTDSKRSSGRFKFWLPSIGFSSSVDDTGSDSKPEVQKSIPEETQPVDSSASDTDSSKQTEKTGWFRFPKLGFSSPSKKAKNIDKEEETNLKEMKTSDDESPSEKPETFFDAEESLSPKEETIKGEENETTGNSSNVHVSGAIVTSSARTELILLERERASQQSILEETTK</sequence>
<feature type="region of interest" description="Disordered" evidence="3">
    <location>
        <begin position="1"/>
        <end position="46"/>
    </location>
</feature>
<dbReference type="InterPro" id="IPR036034">
    <property type="entry name" value="PDZ_sf"/>
</dbReference>
<comment type="subcellular location">
    <subcellularLocation>
        <location evidence="1">Nucleus</location>
    </subcellularLocation>
</comment>
<dbReference type="FunFam" id="2.30.42.10:FF:000225">
    <property type="entry name" value="AHNAK2 isoform 1"/>
    <property type="match status" value="1"/>
</dbReference>
<dbReference type="PANTHER" id="PTHR23348">
    <property type="entry name" value="PERIAXIN/AHNAK"/>
    <property type="match status" value="1"/>
</dbReference>
<evidence type="ECO:0000256" key="3">
    <source>
        <dbReference type="SAM" id="MobiDB-lite"/>
    </source>
</evidence>
<feature type="compositionally biased region" description="Basic and acidic residues" evidence="3">
    <location>
        <begin position="459"/>
        <end position="470"/>
    </location>
</feature>
<dbReference type="Pfam" id="PF00595">
    <property type="entry name" value="PDZ"/>
    <property type="match status" value="1"/>
</dbReference>
<dbReference type="InterPro" id="IPR052082">
    <property type="entry name" value="Myelin_sheath_structural"/>
</dbReference>
<dbReference type="SMART" id="SM00228">
    <property type="entry name" value="PDZ"/>
    <property type="match status" value="1"/>
</dbReference>
<evidence type="ECO:0000313" key="6">
    <source>
        <dbReference type="Proteomes" id="UP000827986"/>
    </source>
</evidence>
<keyword evidence="6" id="KW-1185">Reference proteome</keyword>
<feature type="region of interest" description="Disordered" evidence="3">
    <location>
        <begin position="300"/>
        <end position="485"/>
    </location>
</feature>
<gene>
    <name evidence="5" type="ORF">KIL84_007091</name>
</gene>
<dbReference type="SUPFAM" id="SSF50156">
    <property type="entry name" value="PDZ domain-like"/>
    <property type="match status" value="1"/>
</dbReference>
<name>A0A9D3X235_9SAUR</name>
<feature type="domain" description="PDZ" evidence="4">
    <location>
        <begin position="86"/>
        <end position="153"/>
    </location>
</feature>